<dbReference type="GO" id="GO:0018958">
    <property type="term" value="P:phenol-containing compound metabolic process"/>
    <property type="evidence" value="ECO:0007669"/>
    <property type="project" value="InterPro"/>
</dbReference>
<feature type="modified residue" description="3-oxoalanine (Cys)" evidence="6">
    <location>
        <position position="68"/>
    </location>
</feature>
<evidence type="ECO:0000256" key="3">
    <source>
        <dbReference type="ARBA" id="ARBA00022801"/>
    </source>
</evidence>
<keyword evidence="2 7" id="KW-0732">Signal</keyword>
<dbReference type="FunFam" id="3.40.720.10:FF:000051">
    <property type="entry name" value="Arylsulfatase"/>
    <property type="match status" value="1"/>
</dbReference>
<evidence type="ECO:0000256" key="5">
    <source>
        <dbReference type="PIRNR" id="PIRNR000972"/>
    </source>
</evidence>
<feature type="chain" id="PRO_5008059412" description="Arylsulfatase" evidence="7">
    <location>
        <begin position="23"/>
        <end position="564"/>
    </location>
</feature>
<evidence type="ECO:0000256" key="4">
    <source>
        <dbReference type="ARBA" id="ARBA00023180"/>
    </source>
</evidence>
<evidence type="ECO:0000259" key="8">
    <source>
        <dbReference type="Pfam" id="PF00884"/>
    </source>
</evidence>
<evidence type="ECO:0000256" key="1">
    <source>
        <dbReference type="ARBA" id="ARBA00008779"/>
    </source>
</evidence>
<dbReference type="GeneID" id="29116204"/>
<dbReference type="EMBL" id="KV441483">
    <property type="protein sequence ID" value="OAG18611.1"/>
    <property type="molecule type" value="Genomic_DNA"/>
</dbReference>
<evidence type="ECO:0000256" key="2">
    <source>
        <dbReference type="ARBA" id="ARBA00022729"/>
    </source>
</evidence>
<dbReference type="STRING" id="5599.A0A177DH80"/>
<dbReference type="CDD" id="cd16147">
    <property type="entry name" value="G6S"/>
    <property type="match status" value="1"/>
</dbReference>
<keyword evidence="3 5" id="KW-0378">Hydrolase</keyword>
<protein>
    <recommendedName>
        <fullName evidence="5">Arylsulfatase</fullName>
        <shortName evidence="5">AS</shortName>
        <ecNumber evidence="5">3.1.6.1</ecNumber>
    </recommendedName>
    <alternativeName>
        <fullName evidence="5">Aryl-sulfate sulphohydrolase</fullName>
    </alternativeName>
</protein>
<dbReference type="PIRSF" id="PIRSF000972">
    <property type="entry name" value="Arylsulf_plant"/>
    <property type="match status" value="1"/>
</dbReference>
<gene>
    <name evidence="9" type="ORF">CC77DRAFT_202654</name>
</gene>
<dbReference type="EC" id="3.1.6.1" evidence="5"/>
<dbReference type="GO" id="GO:0004065">
    <property type="term" value="F:arylsulfatase activity"/>
    <property type="evidence" value="ECO:0007669"/>
    <property type="project" value="UniProtKB-UniRule"/>
</dbReference>
<evidence type="ECO:0000256" key="6">
    <source>
        <dbReference type="PIRSR" id="PIRSR000972-50"/>
    </source>
</evidence>
<evidence type="ECO:0000256" key="7">
    <source>
        <dbReference type="SAM" id="SignalP"/>
    </source>
</evidence>
<comment type="catalytic activity">
    <reaction evidence="5">
        <text>an aryl sulfate + H2O = a phenol + sulfate + H(+)</text>
        <dbReference type="Rhea" id="RHEA:17261"/>
        <dbReference type="ChEBI" id="CHEBI:15377"/>
        <dbReference type="ChEBI" id="CHEBI:15378"/>
        <dbReference type="ChEBI" id="CHEBI:16189"/>
        <dbReference type="ChEBI" id="CHEBI:33853"/>
        <dbReference type="ChEBI" id="CHEBI:140317"/>
        <dbReference type="EC" id="3.1.6.1"/>
    </reaction>
</comment>
<dbReference type="RefSeq" id="XP_018384032.1">
    <property type="nucleotide sequence ID" value="XM_018530610.1"/>
</dbReference>
<dbReference type="SUPFAM" id="SSF53649">
    <property type="entry name" value="Alkaline phosphatase-like"/>
    <property type="match status" value="1"/>
</dbReference>
<dbReference type="InterPro" id="IPR000917">
    <property type="entry name" value="Sulfatase_N"/>
</dbReference>
<dbReference type="InterPro" id="IPR017850">
    <property type="entry name" value="Alkaline_phosphatase_core_sf"/>
</dbReference>
<dbReference type="AlphaFoldDB" id="A0A177DH80"/>
<name>A0A177DH80_ALTAL</name>
<sequence>MIKSQVLLFLSLGLTAVTGRSAKPNFIFIITDDQDLHLNSIDYQPSVQKHFAQEGTWFKKHFCTVALCCPSRVSLLTGKAAHNTNVTDVSAPYGGYPRFIEEGFNDHYLPVWLQEAGYNTYYTGKLMNGHSITTYDAPRASGWNGSDFLIDPGTYVFYNSTMTRNHDPYKNLPGEYSTDLVANAAVGFLEEAIAASDRPFFIGVAPIAPHSETVTNPRPAKFNPPVPAKRHEHLFQNVTIPRTPNFNPDKPGTASYFKTLRQLNQSEIDYNDDWYRKRLQSLQSVDELIDSIVARLEATPEVLENTYLIYTTDNGFHISQHRLPPGKSCGIEEDVNIPFFIRGPGIAKGAVQTIPSSHTDIVPTLFHLAGIPLREDFDGEPIPVTEELLARNEKSEHINIEFWGNYLVEGNTFFGQSSLLNNTYKTVRVVGEEYDLAYTVWCTNEHELYDMTNDPYQLENLYNTNSTAINGWSINKVTSRLNALLLTLKRCKGRVCTRPWEKLHPGGDVKSLGDAMEGRYDVFYLEKQHQVTFEECALGQVLSFEGALEPVIWQEEWDAWSWAT</sequence>
<keyword evidence="10" id="KW-1185">Reference proteome</keyword>
<feature type="domain" description="Sulfatase N-terminal" evidence="8">
    <location>
        <begin position="24"/>
        <end position="371"/>
    </location>
</feature>
<comment type="PTM">
    <text evidence="6">The conversion to 3-oxoalanine (also known as C-formylglycine, FGly), of a serine or cysteine residue in prokaryotes and of a cysteine residue in eukaryotes, is critical for catalytic activity.</text>
</comment>
<reference evidence="9 10" key="1">
    <citation type="submission" date="2016-05" db="EMBL/GenBank/DDBJ databases">
        <title>Comparative analysis of secretome profiles of manganese(II)-oxidizing ascomycete fungi.</title>
        <authorList>
            <consortium name="DOE Joint Genome Institute"/>
            <person name="Zeiner C.A."/>
            <person name="Purvine S.O."/>
            <person name="Zink E.M."/>
            <person name="Wu S."/>
            <person name="Pasa-Tolic L."/>
            <person name="Chaput D.L."/>
            <person name="Haridas S."/>
            <person name="Grigoriev I.V."/>
            <person name="Santelli C.M."/>
            <person name="Hansel C.M."/>
        </authorList>
    </citation>
    <scope>NUCLEOTIDE SEQUENCE [LARGE SCALE GENOMIC DNA]</scope>
    <source>
        <strain evidence="9 10">SRC1lrK2f</strain>
    </source>
</reference>
<dbReference type="Proteomes" id="UP000077248">
    <property type="component" value="Unassembled WGS sequence"/>
</dbReference>
<organism evidence="9 10">
    <name type="scientific">Alternaria alternata</name>
    <name type="common">Alternaria rot fungus</name>
    <name type="synonym">Torula alternata</name>
    <dbReference type="NCBI Taxonomy" id="5599"/>
    <lineage>
        <taxon>Eukaryota</taxon>
        <taxon>Fungi</taxon>
        <taxon>Dikarya</taxon>
        <taxon>Ascomycota</taxon>
        <taxon>Pezizomycotina</taxon>
        <taxon>Dothideomycetes</taxon>
        <taxon>Pleosporomycetidae</taxon>
        <taxon>Pleosporales</taxon>
        <taxon>Pleosporineae</taxon>
        <taxon>Pleosporaceae</taxon>
        <taxon>Alternaria</taxon>
        <taxon>Alternaria sect. Alternaria</taxon>
        <taxon>Alternaria alternata complex</taxon>
    </lineage>
</organism>
<dbReference type="InterPro" id="IPR024607">
    <property type="entry name" value="Sulfatase_CS"/>
</dbReference>
<evidence type="ECO:0000313" key="10">
    <source>
        <dbReference type="Proteomes" id="UP000077248"/>
    </source>
</evidence>
<dbReference type="PANTHER" id="PTHR43108">
    <property type="entry name" value="N-ACETYLGLUCOSAMINE-6-SULFATASE FAMILY MEMBER"/>
    <property type="match status" value="1"/>
</dbReference>
<proteinExistence type="inferred from homology"/>
<dbReference type="KEGG" id="aalt:CC77DRAFT_202654"/>
<dbReference type="Pfam" id="PF00884">
    <property type="entry name" value="Sulfatase"/>
    <property type="match status" value="1"/>
</dbReference>
<dbReference type="PANTHER" id="PTHR43108:SF8">
    <property type="entry name" value="SD21168P"/>
    <property type="match status" value="1"/>
</dbReference>
<dbReference type="OMA" id="HVEVEHW"/>
<dbReference type="GO" id="GO:0008449">
    <property type="term" value="F:N-acetylglucosamine-6-sulfatase activity"/>
    <property type="evidence" value="ECO:0007669"/>
    <property type="project" value="TreeGrafter"/>
</dbReference>
<feature type="signal peptide" evidence="7">
    <location>
        <begin position="1"/>
        <end position="22"/>
    </location>
</feature>
<evidence type="ECO:0000313" key="9">
    <source>
        <dbReference type="EMBL" id="OAG18611.1"/>
    </source>
</evidence>
<dbReference type="GO" id="GO:0005539">
    <property type="term" value="F:glycosaminoglycan binding"/>
    <property type="evidence" value="ECO:0007669"/>
    <property type="project" value="TreeGrafter"/>
</dbReference>
<keyword evidence="4" id="KW-0325">Glycoprotein</keyword>
<comment type="similarity">
    <text evidence="1 5">Belongs to the sulfatase family.</text>
</comment>
<dbReference type="VEuPathDB" id="FungiDB:CC77DRAFT_202654"/>
<dbReference type="PROSITE" id="PS00523">
    <property type="entry name" value="SULFATASE_1"/>
    <property type="match status" value="1"/>
</dbReference>
<dbReference type="Gene3D" id="3.40.720.10">
    <property type="entry name" value="Alkaline Phosphatase, subunit A"/>
    <property type="match status" value="1"/>
</dbReference>
<accession>A0A177DH80</accession>
<dbReference type="InterPro" id="IPR012083">
    <property type="entry name" value="Arylsulfatase"/>
</dbReference>